<keyword evidence="2" id="KW-0378">Hydrolase</keyword>
<dbReference type="EMBL" id="SBIQ01000381">
    <property type="protein sequence ID" value="KAF7678772.1"/>
    <property type="molecule type" value="Genomic_DNA"/>
</dbReference>
<comment type="similarity">
    <text evidence="1">Belongs to the C/M/P thioester hydrolase family.</text>
</comment>
<name>A0ABQ7HVM7_9MICR</name>
<dbReference type="Gene3D" id="2.40.160.210">
    <property type="entry name" value="Acyl-CoA thioesterase, double hotdog domain"/>
    <property type="match status" value="1"/>
</dbReference>
<evidence type="ECO:0000259" key="3">
    <source>
        <dbReference type="Pfam" id="PF13622"/>
    </source>
</evidence>
<evidence type="ECO:0000256" key="1">
    <source>
        <dbReference type="ARBA" id="ARBA00006538"/>
    </source>
</evidence>
<dbReference type="InterPro" id="IPR003703">
    <property type="entry name" value="Acyl_CoA_thio"/>
</dbReference>
<organism evidence="5 6">
    <name type="scientific">Astathelohania contejeani</name>
    <dbReference type="NCBI Taxonomy" id="164912"/>
    <lineage>
        <taxon>Eukaryota</taxon>
        <taxon>Fungi</taxon>
        <taxon>Fungi incertae sedis</taxon>
        <taxon>Microsporidia</taxon>
        <taxon>Astathelohaniidae</taxon>
        <taxon>Astathelohania</taxon>
    </lineage>
</organism>
<sequence>MDLINTNKIDKDMFQSINLWSPKEGAPVYGGQIIAQALDAALKTLDSRRRMHSLHAYFHRPGNISTPITYSVERLRDGKTLSLRRVIGTQLNKTIFTMEVSFKENIIGQPVHKSVILDHPTNNLITFKNYIYNSVIQIVSENMADLLLRKIEAHMKPFLKHFEIKVNEISNMETKRYLKIKIKEEVGIEVMVPILALLSDFFLIESAMLILNMSTFSPKIHLFTSIDHNLYLNNVDVYNNEVVYSTECIQIGDGMVLCMGYLFNTKNELIGTSMQEGMLILKE</sequence>
<feature type="domain" description="Acyl-CoA thioesterase-like N-terminal HotDog" evidence="3">
    <location>
        <begin position="22"/>
        <end position="102"/>
    </location>
</feature>
<feature type="domain" description="Acyl-CoA thioesterase-like C-terminal" evidence="4">
    <location>
        <begin position="189"/>
        <end position="278"/>
    </location>
</feature>
<dbReference type="InterPro" id="IPR049450">
    <property type="entry name" value="ACOT8-like_C"/>
</dbReference>
<dbReference type="InterPro" id="IPR029069">
    <property type="entry name" value="HotDog_dom_sf"/>
</dbReference>
<dbReference type="CDD" id="cd03445">
    <property type="entry name" value="Thioesterase_II_repeat2"/>
    <property type="match status" value="1"/>
</dbReference>
<keyword evidence="6" id="KW-1185">Reference proteome</keyword>
<evidence type="ECO:0000313" key="6">
    <source>
        <dbReference type="Proteomes" id="UP001516464"/>
    </source>
</evidence>
<accession>A0ABQ7HVM7</accession>
<dbReference type="PANTHER" id="PTHR11066:SF34">
    <property type="entry name" value="ACYL-COENZYME A THIOESTERASE 8"/>
    <property type="match status" value="1"/>
</dbReference>
<comment type="caution">
    <text evidence="5">The sequence shown here is derived from an EMBL/GenBank/DDBJ whole genome shotgun (WGS) entry which is preliminary data.</text>
</comment>
<protein>
    <submittedName>
        <fullName evidence="5">Acyl-coenzyme A thioesterase 8</fullName>
    </submittedName>
</protein>
<evidence type="ECO:0000259" key="4">
    <source>
        <dbReference type="Pfam" id="PF20789"/>
    </source>
</evidence>
<dbReference type="PANTHER" id="PTHR11066">
    <property type="entry name" value="ACYL-COA THIOESTERASE"/>
    <property type="match status" value="1"/>
</dbReference>
<gene>
    <name evidence="5" type="primary">ACOT8</name>
    <name evidence="5" type="ORF">TCON_2587</name>
</gene>
<dbReference type="InterPro" id="IPR049449">
    <property type="entry name" value="TesB_ACOT8-like_N"/>
</dbReference>
<dbReference type="InterPro" id="IPR042171">
    <property type="entry name" value="Acyl-CoA_hotdog"/>
</dbReference>
<dbReference type="Pfam" id="PF13622">
    <property type="entry name" value="4HBT_3"/>
    <property type="match status" value="1"/>
</dbReference>
<dbReference type="Pfam" id="PF20789">
    <property type="entry name" value="4HBT_3C"/>
    <property type="match status" value="1"/>
</dbReference>
<dbReference type="CDD" id="cd00556">
    <property type="entry name" value="Thioesterase_II"/>
    <property type="match status" value="1"/>
</dbReference>
<dbReference type="Proteomes" id="UP001516464">
    <property type="component" value="Unassembled WGS sequence"/>
</dbReference>
<reference evidence="5 6" key="1">
    <citation type="submission" date="2019-01" db="EMBL/GenBank/DDBJ databases">
        <title>Genomes sequencing and comparative genomics of infectious freshwater microsporidia, Cucumispora dikerogammari and Thelohania contejeani.</title>
        <authorList>
            <person name="Cormier A."/>
            <person name="Giraud I."/>
            <person name="Wattier R."/>
            <person name="Teixeira M."/>
            <person name="Grandjean F."/>
            <person name="Rigaud T."/>
            <person name="Cordaux R."/>
        </authorList>
    </citation>
    <scope>NUCLEOTIDE SEQUENCE [LARGE SCALE GENOMIC DNA]</scope>
    <source>
        <strain evidence="5">T1</strain>
        <tissue evidence="5">Spores</tissue>
    </source>
</reference>
<dbReference type="SUPFAM" id="SSF54637">
    <property type="entry name" value="Thioesterase/thiol ester dehydrase-isomerase"/>
    <property type="match status" value="2"/>
</dbReference>
<evidence type="ECO:0000313" key="5">
    <source>
        <dbReference type="EMBL" id="KAF7678772.1"/>
    </source>
</evidence>
<proteinExistence type="inferred from homology"/>
<evidence type="ECO:0000256" key="2">
    <source>
        <dbReference type="ARBA" id="ARBA00022801"/>
    </source>
</evidence>